<dbReference type="eggNOG" id="COG2091">
    <property type="taxonomic scope" value="Bacteria"/>
</dbReference>
<dbReference type="OrthoDB" id="9786766at2"/>
<evidence type="ECO:0000259" key="2">
    <source>
        <dbReference type="Pfam" id="PF19313"/>
    </source>
</evidence>
<dbReference type="PATRIC" id="fig|700598.3.peg.5210"/>
<dbReference type="EMBL" id="CP003178">
    <property type="protein sequence ID" value="AEW01335.1"/>
    <property type="molecule type" value="Genomic_DNA"/>
</dbReference>
<dbReference type="SUPFAM" id="SSF56935">
    <property type="entry name" value="Porins"/>
    <property type="match status" value="1"/>
</dbReference>
<accession>G8T9Z1</accession>
<dbReference type="Proteomes" id="UP000005438">
    <property type="component" value="Chromosome"/>
</dbReference>
<reference evidence="3 4" key="1">
    <citation type="submission" date="2011-12" db="EMBL/GenBank/DDBJ databases">
        <title>The complete genome of Niastella koreensis GR20-10.</title>
        <authorList>
            <consortium name="US DOE Joint Genome Institute (JGI-PGF)"/>
            <person name="Lucas S."/>
            <person name="Han J."/>
            <person name="Lapidus A."/>
            <person name="Bruce D."/>
            <person name="Goodwin L."/>
            <person name="Pitluck S."/>
            <person name="Peters L."/>
            <person name="Kyrpides N."/>
            <person name="Mavromatis K."/>
            <person name="Ivanova N."/>
            <person name="Mikhailova N."/>
            <person name="Davenport K."/>
            <person name="Saunders E."/>
            <person name="Detter J.C."/>
            <person name="Tapia R."/>
            <person name="Han C."/>
            <person name="Land M."/>
            <person name="Hauser L."/>
            <person name="Markowitz V."/>
            <person name="Cheng J.-F."/>
            <person name="Hugenholtz P."/>
            <person name="Woyke T."/>
            <person name="Wu D."/>
            <person name="Tindall B."/>
            <person name="Pomrenke H."/>
            <person name="Brambilla E."/>
            <person name="Klenk H.-P."/>
            <person name="Eisen J.A."/>
        </authorList>
    </citation>
    <scope>NUCLEOTIDE SEQUENCE [LARGE SCALE GENOMIC DNA]</scope>
    <source>
        <strain evidence="4">DSM 17620 / KACC 11465 / NBRC 106392 / GR20-10</strain>
    </source>
</reference>
<dbReference type="SUPFAM" id="SSF49344">
    <property type="entry name" value="CBD9-like"/>
    <property type="match status" value="1"/>
</dbReference>
<dbReference type="KEGG" id="nko:Niako_5096"/>
<dbReference type="InterPro" id="IPR010502">
    <property type="entry name" value="Carb-bd_dom_fam9"/>
</dbReference>
<feature type="domain" description="Carbohydrate-binding" evidence="1">
    <location>
        <begin position="53"/>
        <end position="216"/>
    </location>
</feature>
<gene>
    <name evidence="3" type="ordered locus">Niako_5096</name>
</gene>
<organism evidence="3 4">
    <name type="scientific">Niastella koreensis (strain DSM 17620 / KACC 11465 / NBRC 106392 / GR20-10)</name>
    <dbReference type="NCBI Taxonomy" id="700598"/>
    <lineage>
        <taxon>Bacteria</taxon>
        <taxon>Pseudomonadati</taxon>
        <taxon>Bacteroidota</taxon>
        <taxon>Chitinophagia</taxon>
        <taxon>Chitinophagales</taxon>
        <taxon>Chitinophagaceae</taxon>
        <taxon>Niastella</taxon>
    </lineage>
</organism>
<dbReference type="AlphaFoldDB" id="G8T9Z1"/>
<dbReference type="HOGENOM" id="CLU_016090_0_0_10"/>
<dbReference type="GO" id="GO:0030246">
    <property type="term" value="F:carbohydrate binding"/>
    <property type="evidence" value="ECO:0007669"/>
    <property type="project" value="InterPro"/>
</dbReference>
<name>G8T9Z1_NIAKG</name>
<dbReference type="RefSeq" id="WP_014221246.1">
    <property type="nucleotide sequence ID" value="NC_016609.1"/>
</dbReference>
<dbReference type="STRING" id="700598.Niako_5096"/>
<evidence type="ECO:0000313" key="4">
    <source>
        <dbReference type="Proteomes" id="UP000005438"/>
    </source>
</evidence>
<proteinExistence type="predicted"/>
<sequence length="848" mass="97244">MTVFKMTVWQLLCCLQRSVFKSLIVTLSFFMYTGLFAQPKITQAIPVGQAPRIDGALDDSVWQNAPAALDFVTNTPVYGKPASVKTVVRVLYDNNAIYIGAYLYDDPAVIRRQYTPRDNLQKANVDYFSVFLDTYKDRQNAFQFLVTARNVQTDARVSANYTGNEGMYGDASWDAVWESKVGFRSDGWVVEMRIPLFSIRFSRKTAADWGIQFMRFSRRLNETSFWNPVNPAISGFANQFGDITGLNQLVPPLRLSFSPYVSGGYRQTPHNNSQQQYETLKSGGMDVKYGINESFTLDATLIPDFGQVVSDNVVNNLSPFEVRFRENRPFFTEGTELFNKAGIFYSRRIGKTPDKYDTLEDKVNSGELDGYQLIKNPSVTRLYNAVKFSGRTAGNLGIGVFNAVTENVKAILRNRDTGKDSTVITEPLTNYNIIVLDQALKNRSSITFTNTNVLRNGQERDANVTGLDIALYNKANRYGLVVKPRYSMVRNGPGRYDGFANHLEAGKVSGNLQFSYTNEVRTAQYDPNDLGFQLSPNAFANTGAVSYNIYQATPAFLNQSYRIAVNRDYLFKPFTYQKTSFEASSYWLFKNFWSLTLTADIAPWWYTDFFEMQTPASLFQTPRQPLKRAPYYNLFIEGNTDNRKALIVSWLIGGAEGPLPNDPFYGIQLALRYRFSDKLILEMSYKRQYDNGQYGYAFVRDPQTQAPILARRKYTDVTGVFSGEYNFTARMNLTFRARHYWSRLQNTNLNNVLADGYWTPSYDLTPRDYNINYNAFNLDVFYTWDFRLGSRLIIGWKNWLGKDYEYTLSPTGYKHYAANARQLFNTPHGNEFTVRFIYFLNYQQLVNK</sequence>
<dbReference type="Gene3D" id="2.60.40.1190">
    <property type="match status" value="1"/>
</dbReference>
<evidence type="ECO:0000259" key="1">
    <source>
        <dbReference type="Pfam" id="PF06452"/>
    </source>
</evidence>
<dbReference type="CDD" id="cd09618">
    <property type="entry name" value="CBM9_like_2"/>
    <property type="match status" value="1"/>
</dbReference>
<protein>
    <submittedName>
        <fullName evidence="3">Membrane associated hydrolase</fullName>
    </submittedName>
</protein>
<dbReference type="Pfam" id="PF06452">
    <property type="entry name" value="CBM9_1"/>
    <property type="match status" value="1"/>
</dbReference>
<dbReference type="Pfam" id="PF19313">
    <property type="entry name" value="DUF5916"/>
    <property type="match status" value="1"/>
</dbReference>
<dbReference type="GO" id="GO:0004553">
    <property type="term" value="F:hydrolase activity, hydrolyzing O-glycosyl compounds"/>
    <property type="evidence" value="ECO:0007669"/>
    <property type="project" value="InterPro"/>
</dbReference>
<dbReference type="GO" id="GO:0016052">
    <property type="term" value="P:carbohydrate catabolic process"/>
    <property type="evidence" value="ECO:0007669"/>
    <property type="project" value="InterPro"/>
</dbReference>
<feature type="domain" description="DUF5916" evidence="2">
    <location>
        <begin position="251"/>
        <end position="847"/>
    </location>
</feature>
<evidence type="ECO:0000313" key="3">
    <source>
        <dbReference type="EMBL" id="AEW01335.1"/>
    </source>
</evidence>
<keyword evidence="3" id="KW-0378">Hydrolase</keyword>
<dbReference type="InterPro" id="IPR045670">
    <property type="entry name" value="DUF5916"/>
</dbReference>